<feature type="compositionally biased region" description="Polar residues" evidence="1">
    <location>
        <begin position="20"/>
        <end position="32"/>
    </location>
</feature>
<dbReference type="PANTHER" id="PTHR12751:SF18">
    <property type="entry name" value="PHOSPHATASE AND ACTIN REGULATOR 1"/>
    <property type="match status" value="1"/>
</dbReference>
<dbReference type="GO" id="GO:0003779">
    <property type="term" value="F:actin binding"/>
    <property type="evidence" value="ECO:0007669"/>
    <property type="project" value="TreeGrafter"/>
</dbReference>
<evidence type="ECO:0000313" key="2">
    <source>
        <dbReference type="EMBL" id="CAG8551204.1"/>
    </source>
</evidence>
<reference evidence="2" key="1">
    <citation type="submission" date="2021-06" db="EMBL/GenBank/DDBJ databases">
        <authorList>
            <person name="Kallberg Y."/>
            <person name="Tangrot J."/>
            <person name="Rosling A."/>
        </authorList>
    </citation>
    <scope>NUCLEOTIDE SEQUENCE</scope>
    <source>
        <strain evidence="2">AZ414A</strain>
    </source>
</reference>
<evidence type="ECO:0000256" key="1">
    <source>
        <dbReference type="SAM" id="MobiDB-lite"/>
    </source>
</evidence>
<dbReference type="AlphaFoldDB" id="A0A9N9FQU6"/>
<protein>
    <submittedName>
        <fullName evidence="2">4840_t:CDS:1</fullName>
    </submittedName>
</protein>
<gene>
    <name evidence="2" type="ORF">DEBURN_LOCUS7107</name>
</gene>
<keyword evidence="3" id="KW-1185">Reference proteome</keyword>
<dbReference type="Proteomes" id="UP000789706">
    <property type="component" value="Unassembled WGS sequence"/>
</dbReference>
<evidence type="ECO:0000313" key="3">
    <source>
        <dbReference type="Proteomes" id="UP000789706"/>
    </source>
</evidence>
<dbReference type="OrthoDB" id="5563016at2759"/>
<name>A0A9N9FQU6_9GLOM</name>
<dbReference type="EMBL" id="CAJVPK010000814">
    <property type="protein sequence ID" value="CAG8551204.1"/>
    <property type="molecule type" value="Genomic_DNA"/>
</dbReference>
<feature type="compositionally biased region" description="Basic and acidic residues" evidence="1">
    <location>
        <begin position="1"/>
        <end position="17"/>
    </location>
</feature>
<comment type="caution">
    <text evidence="2">The sequence shown here is derived from an EMBL/GenBank/DDBJ whole genome shotgun (WGS) entry which is preliminary data.</text>
</comment>
<sequence length="174" mass="19903">MILDDKLNAKDKQRNDFRPMTSSKKASKHQSAPPTPTPLIHSLENDSSKSHIEEHNCNHQRPASMPVTYSPVTQISQEVPRRLTTKSVPSLVLIRDIVITPAPSTPTLKKLQFSSTILEHETWTREDYDRRGDQTTCNSLTPSLAQKIKQELNQFKMVEMQVHEESKKNTHFFA</sequence>
<dbReference type="GO" id="GO:0030036">
    <property type="term" value="P:actin cytoskeleton organization"/>
    <property type="evidence" value="ECO:0007669"/>
    <property type="project" value="TreeGrafter"/>
</dbReference>
<accession>A0A9N9FQU6</accession>
<proteinExistence type="predicted"/>
<feature type="compositionally biased region" description="Basic and acidic residues" evidence="1">
    <location>
        <begin position="43"/>
        <end position="57"/>
    </location>
</feature>
<dbReference type="PANTHER" id="PTHR12751">
    <property type="entry name" value="PHOSPHATASE AND ACTIN REGULATOR PHACTR"/>
    <property type="match status" value="1"/>
</dbReference>
<feature type="region of interest" description="Disordered" evidence="1">
    <location>
        <begin position="1"/>
        <end position="66"/>
    </location>
</feature>
<organism evidence="2 3">
    <name type="scientific">Diversispora eburnea</name>
    <dbReference type="NCBI Taxonomy" id="1213867"/>
    <lineage>
        <taxon>Eukaryota</taxon>
        <taxon>Fungi</taxon>
        <taxon>Fungi incertae sedis</taxon>
        <taxon>Mucoromycota</taxon>
        <taxon>Glomeromycotina</taxon>
        <taxon>Glomeromycetes</taxon>
        <taxon>Diversisporales</taxon>
        <taxon>Diversisporaceae</taxon>
        <taxon>Diversispora</taxon>
    </lineage>
</organism>